<evidence type="ECO:0000256" key="2">
    <source>
        <dbReference type="ARBA" id="ARBA00022898"/>
    </source>
</evidence>
<evidence type="ECO:0000256" key="3">
    <source>
        <dbReference type="ARBA" id="ARBA00023150"/>
    </source>
</evidence>
<keyword evidence="3 4" id="KW-0501">Molybdenum cofactor biosynthesis</keyword>
<accession>A0A7I8K8V0</accession>
<dbReference type="InterPro" id="IPR000192">
    <property type="entry name" value="Aminotrans_V_dom"/>
</dbReference>
<dbReference type="InterPro" id="IPR015424">
    <property type="entry name" value="PyrdxlP-dep_Trfase"/>
</dbReference>
<dbReference type="PROSITE" id="PS51340">
    <property type="entry name" value="MOSC"/>
    <property type="match status" value="1"/>
</dbReference>
<protein>
    <recommendedName>
        <fullName evidence="4">Molybdenum cofactor sulfurase</fullName>
        <shortName evidence="4">MCS</shortName>
        <shortName evidence="4">MOS</shortName>
        <shortName evidence="4">MoCo sulfurase</shortName>
        <ecNumber evidence="4">2.8.1.9</ecNumber>
    </recommendedName>
    <alternativeName>
        <fullName evidence="4">Molybdenum cofactor sulfurtransferase</fullName>
    </alternativeName>
</protein>
<dbReference type="GO" id="GO:0030151">
    <property type="term" value="F:molybdenum ion binding"/>
    <property type="evidence" value="ECO:0007669"/>
    <property type="project" value="UniProtKB-UniRule"/>
</dbReference>
<comment type="catalytic activity">
    <reaction evidence="4">
        <text>Mo-molybdopterin + L-cysteine + AH2 = thio-Mo-molybdopterin + L-alanine + A + H2O</text>
        <dbReference type="Rhea" id="RHEA:42636"/>
        <dbReference type="ChEBI" id="CHEBI:13193"/>
        <dbReference type="ChEBI" id="CHEBI:15377"/>
        <dbReference type="ChEBI" id="CHEBI:17499"/>
        <dbReference type="ChEBI" id="CHEBI:35235"/>
        <dbReference type="ChEBI" id="CHEBI:57972"/>
        <dbReference type="ChEBI" id="CHEBI:71302"/>
        <dbReference type="ChEBI" id="CHEBI:82685"/>
        <dbReference type="EC" id="2.8.1.9"/>
    </reaction>
</comment>
<sequence length="822" mass="91533">MEDGEEFLRQFGADYGYPGAEKKVEEIRASEFKRLEGLVYLDHAGATLYSEAQMEAVAKDLTSNVYGNPHSQSDSSMATSDVISAARQQVLELCNASPREYTCIFTSGATAGLKLVGEAFPWSKESCYMYTIENHNSVLGIREYALEHGASALAVDIEDCKLHTGFSASYDSIDISKHPVQRRAALRSSDGSLNGKKADSSEVFNLFAFPSECNFSGRKFHLDLVEIIKGNAGKILEGSTKCNGRWMVLIDASKGCATEPPDLSRFPADFIVISFYKMFGYPTGLGALIIRQDAAKWLRKTYFSGGTVLASIASMDFVKRRESVEQLFEDGTLSFLSIASIRHGFRIINSLTMCAIRRHTASLATFVRKTLMQLRHGNRAKVCVIYGRNIAEISYRGLGPTIAFNLKRPDGSWFGYREVENLASLSGIQLRTGCFCNPGACGKYLGLSESDLMSNFEAGHVCWDDCDILRGKPTGAVRISFGYMSVLEDARKFLKFVENSFVSKRNSLGEEHALESKLIPFSASLREPETRGIYLKSITIYPIKSCAGFSTDSWPLSCTGLRYDREWLLKAPSGEVLTQKKVPEMSKVSTFIDITQGVLRLESPKCEEKLEISIENRVSHSPREELDVYGQRYEVQEYGKEVNEWFITAIARPCVLVRCQSFKYQDCSKKGDTGNACRDVKTKLNFVNEAQLLLISLDSIGDLNSRIRSKQPNTINPVRFRPNIVISGSPPYAEDSWRGLQIGRAHFTSLGGCNRCQMINLDPLSGKSKEPLVTLASYRRTHGKILFGILLRYEESLGNNRAEDDDGETWIQVGQTVHPQDA</sequence>
<evidence type="ECO:0000313" key="7">
    <source>
        <dbReference type="Proteomes" id="UP000663760"/>
    </source>
</evidence>
<feature type="modified residue" description="N6-(pyridoxal phosphate)lysine" evidence="4">
    <location>
        <position position="277"/>
    </location>
</feature>
<dbReference type="PANTHER" id="PTHR14237">
    <property type="entry name" value="MOLYBDOPTERIN COFACTOR SULFURASE MOSC"/>
    <property type="match status" value="1"/>
</dbReference>
<dbReference type="InterPro" id="IPR015421">
    <property type="entry name" value="PyrdxlP-dep_Trfase_major"/>
</dbReference>
<keyword evidence="7" id="KW-1185">Reference proteome</keyword>
<reference evidence="6" key="1">
    <citation type="submission" date="2020-02" db="EMBL/GenBank/DDBJ databases">
        <authorList>
            <person name="Scholz U."/>
            <person name="Mascher M."/>
            <person name="Fiebig A."/>
        </authorList>
    </citation>
    <scope>NUCLEOTIDE SEQUENCE</scope>
</reference>
<evidence type="ECO:0000256" key="1">
    <source>
        <dbReference type="ARBA" id="ARBA00022679"/>
    </source>
</evidence>
<comment type="function">
    <text evidence="4">Sulfurates the molybdenum cofactor. Sulfation of molybdenum is essential for xanthine dehydrogenase (XDH) and aldehyde oxidase (ADO) enzymes in which molybdenum cofactor is liganded by 1 oxygen and 1 sulfur atom in active form.</text>
</comment>
<dbReference type="InterPro" id="IPR028886">
    <property type="entry name" value="MoCo_sulfurase"/>
</dbReference>
<dbReference type="InterPro" id="IPR005302">
    <property type="entry name" value="MoCF_Sase_C"/>
</dbReference>
<feature type="domain" description="MOSC" evidence="5">
    <location>
        <begin position="654"/>
        <end position="820"/>
    </location>
</feature>
<dbReference type="EMBL" id="LR746267">
    <property type="protein sequence ID" value="CAA7394187.1"/>
    <property type="molecule type" value="Genomic_DNA"/>
</dbReference>
<dbReference type="GO" id="GO:0006777">
    <property type="term" value="P:Mo-molybdopterin cofactor biosynthetic process"/>
    <property type="evidence" value="ECO:0007669"/>
    <property type="project" value="UniProtKB-UniRule"/>
</dbReference>
<feature type="active site" evidence="4">
    <location>
        <position position="436"/>
    </location>
</feature>
<keyword evidence="1 4" id="KW-0808">Transferase</keyword>
<dbReference type="InterPro" id="IPR011037">
    <property type="entry name" value="Pyrv_Knase-like_insert_dom_sf"/>
</dbReference>
<dbReference type="SUPFAM" id="SSF50800">
    <property type="entry name" value="PK beta-barrel domain-like"/>
    <property type="match status" value="1"/>
</dbReference>
<dbReference type="GO" id="GO:0016829">
    <property type="term" value="F:lyase activity"/>
    <property type="evidence" value="ECO:0007669"/>
    <property type="project" value="UniProtKB-UniRule"/>
</dbReference>
<proteinExistence type="inferred from homology"/>
<dbReference type="Pfam" id="PF03476">
    <property type="entry name" value="MOSC_N"/>
    <property type="match status" value="1"/>
</dbReference>
<evidence type="ECO:0000313" key="6">
    <source>
        <dbReference type="EMBL" id="CAA7394187.1"/>
    </source>
</evidence>
<keyword evidence="2 4" id="KW-0663">Pyridoxal phosphate</keyword>
<comment type="similarity">
    <text evidence="4">Belongs to the class-V pyridoxal-phosphate-dependent aminotransferase family. MOCOS subfamily.</text>
</comment>
<gene>
    <name evidence="6" type="ORF">SI8410_04004848</name>
</gene>
<dbReference type="HAMAP" id="MF_03050">
    <property type="entry name" value="MOCOS"/>
    <property type="match status" value="1"/>
</dbReference>
<dbReference type="GO" id="GO:0030170">
    <property type="term" value="F:pyridoxal phosphate binding"/>
    <property type="evidence" value="ECO:0007669"/>
    <property type="project" value="UniProtKB-UniRule"/>
</dbReference>
<dbReference type="Pfam" id="PF00266">
    <property type="entry name" value="Aminotran_5"/>
    <property type="match status" value="2"/>
</dbReference>
<dbReference type="SUPFAM" id="SSF141673">
    <property type="entry name" value="MOSC N-terminal domain-like"/>
    <property type="match status" value="1"/>
</dbReference>
<organism evidence="6 7">
    <name type="scientific">Spirodela intermedia</name>
    <name type="common">Intermediate duckweed</name>
    <dbReference type="NCBI Taxonomy" id="51605"/>
    <lineage>
        <taxon>Eukaryota</taxon>
        <taxon>Viridiplantae</taxon>
        <taxon>Streptophyta</taxon>
        <taxon>Embryophyta</taxon>
        <taxon>Tracheophyta</taxon>
        <taxon>Spermatophyta</taxon>
        <taxon>Magnoliopsida</taxon>
        <taxon>Liliopsida</taxon>
        <taxon>Araceae</taxon>
        <taxon>Lemnoideae</taxon>
        <taxon>Spirodela</taxon>
    </lineage>
</organism>
<dbReference type="AlphaFoldDB" id="A0A7I8K8V0"/>
<dbReference type="EC" id="2.8.1.9" evidence="4"/>
<dbReference type="SUPFAM" id="SSF53383">
    <property type="entry name" value="PLP-dependent transferases"/>
    <property type="match status" value="1"/>
</dbReference>
<dbReference type="OrthoDB" id="10264306at2759"/>
<dbReference type="Proteomes" id="UP000663760">
    <property type="component" value="Chromosome 4"/>
</dbReference>
<dbReference type="InterPro" id="IPR005303">
    <property type="entry name" value="MOCOS_middle"/>
</dbReference>
<dbReference type="GO" id="GO:0032787">
    <property type="term" value="P:monocarboxylic acid metabolic process"/>
    <property type="evidence" value="ECO:0007669"/>
    <property type="project" value="UniProtKB-ARBA"/>
</dbReference>
<dbReference type="GO" id="GO:0008265">
    <property type="term" value="F:molybdenum cofactor sulfurtransferase activity"/>
    <property type="evidence" value="ECO:0007669"/>
    <property type="project" value="UniProtKB-UniRule"/>
</dbReference>
<dbReference type="Gene3D" id="3.40.640.10">
    <property type="entry name" value="Type I PLP-dependent aspartate aminotransferase-like (Major domain)"/>
    <property type="match status" value="1"/>
</dbReference>
<evidence type="ECO:0000259" key="5">
    <source>
        <dbReference type="PROSITE" id="PS51340"/>
    </source>
</evidence>
<dbReference type="Pfam" id="PF03473">
    <property type="entry name" value="MOSC"/>
    <property type="match status" value="1"/>
</dbReference>
<evidence type="ECO:0000256" key="4">
    <source>
        <dbReference type="HAMAP-Rule" id="MF_03050"/>
    </source>
</evidence>
<comment type="cofactor">
    <cofactor evidence="4">
        <name>pyridoxal 5'-phosphate</name>
        <dbReference type="ChEBI" id="CHEBI:597326"/>
    </cofactor>
</comment>
<dbReference type="PANTHER" id="PTHR14237:SF80">
    <property type="entry name" value="MOLYBDENUM COFACTOR SULFURASE"/>
    <property type="match status" value="1"/>
</dbReference>
<name>A0A7I8K8V0_SPIIN</name>